<dbReference type="Proteomes" id="UP001501844">
    <property type="component" value="Unassembled WGS sequence"/>
</dbReference>
<evidence type="ECO:0008006" key="6">
    <source>
        <dbReference type="Google" id="ProtNLM"/>
    </source>
</evidence>
<reference evidence="5" key="1">
    <citation type="journal article" date="2019" name="Int. J. Syst. Evol. Microbiol.">
        <title>The Global Catalogue of Microorganisms (GCM) 10K type strain sequencing project: providing services to taxonomists for standard genome sequencing and annotation.</title>
        <authorList>
            <consortium name="The Broad Institute Genomics Platform"/>
            <consortium name="The Broad Institute Genome Sequencing Center for Infectious Disease"/>
            <person name="Wu L."/>
            <person name="Ma J."/>
        </authorList>
    </citation>
    <scope>NUCLEOTIDE SEQUENCE [LARGE SCALE GENOMIC DNA]</scope>
    <source>
        <strain evidence="5">JCM 17917</strain>
    </source>
</reference>
<keyword evidence="2" id="KW-0378">Hydrolase</keyword>
<gene>
    <name evidence="4" type="ORF">GCM10023183_06870</name>
</gene>
<dbReference type="Pfam" id="PF01183">
    <property type="entry name" value="Glyco_hydro_25"/>
    <property type="match status" value="1"/>
</dbReference>
<evidence type="ECO:0000256" key="2">
    <source>
        <dbReference type="ARBA" id="ARBA00022801"/>
    </source>
</evidence>
<comment type="similarity">
    <text evidence="1">Belongs to the glycosyl hydrolase 25 family.</text>
</comment>
<dbReference type="InterPro" id="IPR002053">
    <property type="entry name" value="Glyco_hydro_25"/>
</dbReference>
<sequence length="235" mass="27638">MEYYKEGGRLAFLKHKVDEATQSNTLTTFRPNNYEVLGLDISHHQPKVDWKQVKEEDIVFTFIKATEGVNHQDNYFSRHWRESKKHGILRGAYHFFLPSRNAEAQARNFLDRVHLEAGDLPPVLDVEVTNHQSDEEIRAGVQIWLDAVEEEYNLKPIIYTNYAFYKMHLEGHFNDYPLWLAHYTPENGHKINDHNWSFWQHTDTGKLKGIKGNADLNVFKGSLEDLYNMCYEPKN</sequence>
<dbReference type="PANTHER" id="PTHR34135">
    <property type="entry name" value="LYSOZYME"/>
    <property type="match status" value="1"/>
</dbReference>
<evidence type="ECO:0000313" key="5">
    <source>
        <dbReference type="Proteomes" id="UP001501844"/>
    </source>
</evidence>
<keyword evidence="5" id="KW-1185">Reference proteome</keyword>
<proteinExistence type="inferred from homology"/>
<dbReference type="InterPro" id="IPR018077">
    <property type="entry name" value="Glyco_hydro_fam25_subgr"/>
</dbReference>
<dbReference type="PROSITE" id="PS51904">
    <property type="entry name" value="GLYCOSYL_HYDROL_F25_2"/>
    <property type="match status" value="1"/>
</dbReference>
<dbReference type="EMBL" id="BAABGX010000001">
    <property type="protein sequence ID" value="GAA4298556.1"/>
    <property type="molecule type" value="Genomic_DNA"/>
</dbReference>
<dbReference type="PANTHER" id="PTHR34135:SF2">
    <property type="entry name" value="LYSOZYME"/>
    <property type="match status" value="1"/>
</dbReference>
<evidence type="ECO:0000256" key="1">
    <source>
        <dbReference type="ARBA" id="ARBA00010646"/>
    </source>
</evidence>
<keyword evidence="3" id="KW-0326">Glycosidase</keyword>
<dbReference type="InterPro" id="IPR017853">
    <property type="entry name" value="GH"/>
</dbReference>
<evidence type="ECO:0000313" key="4">
    <source>
        <dbReference type="EMBL" id="GAA4298556.1"/>
    </source>
</evidence>
<dbReference type="Gene3D" id="3.20.20.80">
    <property type="entry name" value="Glycosidases"/>
    <property type="match status" value="1"/>
</dbReference>
<accession>A0ABP8F9S6</accession>
<evidence type="ECO:0000256" key="3">
    <source>
        <dbReference type="ARBA" id="ARBA00023295"/>
    </source>
</evidence>
<dbReference type="SMART" id="SM00641">
    <property type="entry name" value="Glyco_25"/>
    <property type="match status" value="1"/>
</dbReference>
<comment type="caution">
    <text evidence="4">The sequence shown here is derived from an EMBL/GenBank/DDBJ whole genome shotgun (WGS) entry which is preliminary data.</text>
</comment>
<organism evidence="4 5">
    <name type="scientific">Nibribacter koreensis</name>
    <dbReference type="NCBI Taxonomy" id="1084519"/>
    <lineage>
        <taxon>Bacteria</taxon>
        <taxon>Pseudomonadati</taxon>
        <taxon>Bacteroidota</taxon>
        <taxon>Cytophagia</taxon>
        <taxon>Cytophagales</taxon>
        <taxon>Hymenobacteraceae</taxon>
        <taxon>Nibribacter</taxon>
    </lineage>
</organism>
<dbReference type="SUPFAM" id="SSF51445">
    <property type="entry name" value="(Trans)glycosidases"/>
    <property type="match status" value="1"/>
</dbReference>
<name>A0ABP8F9S6_9BACT</name>
<protein>
    <recommendedName>
        <fullName evidence="6">Lysozyme</fullName>
    </recommendedName>
</protein>